<protein>
    <submittedName>
        <fullName evidence="6">Dipeptidase</fullName>
    </submittedName>
</protein>
<dbReference type="Pfam" id="PF01546">
    <property type="entry name" value="Peptidase_M20"/>
    <property type="match status" value="1"/>
</dbReference>
<proteinExistence type="predicted"/>
<dbReference type="NCBIfam" id="NF005914">
    <property type="entry name" value="PRK07907.1"/>
    <property type="match status" value="1"/>
</dbReference>
<dbReference type="RefSeq" id="WP_102237948.1">
    <property type="nucleotide sequence ID" value="NZ_PNHK01000001.1"/>
</dbReference>
<feature type="region of interest" description="Disordered" evidence="4">
    <location>
        <begin position="1"/>
        <end position="20"/>
    </location>
</feature>
<gene>
    <name evidence="6" type="ORF">CJ199_02700</name>
</gene>
<dbReference type="Gene3D" id="3.30.70.360">
    <property type="match status" value="1"/>
</dbReference>
<accession>A0A2N6VQD5</accession>
<evidence type="ECO:0000256" key="1">
    <source>
        <dbReference type="ARBA" id="ARBA00022670"/>
    </source>
</evidence>
<feature type="domain" description="Peptidase M20 dimerisation" evidence="5">
    <location>
        <begin position="226"/>
        <end position="365"/>
    </location>
</feature>
<dbReference type="GO" id="GO:0046872">
    <property type="term" value="F:metal ion binding"/>
    <property type="evidence" value="ECO:0007669"/>
    <property type="project" value="UniProtKB-KW"/>
</dbReference>
<reference evidence="6 7" key="1">
    <citation type="submission" date="2017-09" db="EMBL/GenBank/DDBJ databases">
        <title>Bacterial strain isolated from the female urinary microbiota.</title>
        <authorList>
            <person name="Thomas-White K."/>
            <person name="Kumar N."/>
            <person name="Forster S."/>
            <person name="Putonti C."/>
            <person name="Lawley T."/>
            <person name="Wolfe A.J."/>
        </authorList>
    </citation>
    <scope>NUCLEOTIDE SEQUENCE [LARGE SCALE GENOMIC DNA]</scope>
    <source>
        <strain evidence="6 7">UMB1301</strain>
    </source>
</reference>
<dbReference type="SUPFAM" id="SSF53187">
    <property type="entry name" value="Zn-dependent exopeptidases"/>
    <property type="match status" value="1"/>
</dbReference>
<dbReference type="InterPro" id="IPR002933">
    <property type="entry name" value="Peptidase_M20"/>
</dbReference>
<name>A0A2N6VQD5_9MICO</name>
<keyword evidence="3" id="KW-0378">Hydrolase</keyword>
<dbReference type="InterPro" id="IPR051458">
    <property type="entry name" value="Cyt/Met_Dipeptidase"/>
</dbReference>
<dbReference type="OrthoDB" id="9761532at2"/>
<organism evidence="6 7">
    <name type="scientific">Brevibacterium paucivorans</name>
    <dbReference type="NCBI Taxonomy" id="170994"/>
    <lineage>
        <taxon>Bacteria</taxon>
        <taxon>Bacillati</taxon>
        <taxon>Actinomycetota</taxon>
        <taxon>Actinomycetes</taxon>
        <taxon>Micrococcales</taxon>
        <taxon>Brevibacteriaceae</taxon>
        <taxon>Brevibacterium</taxon>
    </lineage>
</organism>
<evidence type="ECO:0000259" key="5">
    <source>
        <dbReference type="Pfam" id="PF07687"/>
    </source>
</evidence>
<keyword evidence="1" id="KW-0645">Protease</keyword>
<comment type="caution">
    <text evidence="6">The sequence shown here is derived from an EMBL/GenBank/DDBJ whole genome shotgun (WGS) entry which is preliminary data.</text>
</comment>
<evidence type="ECO:0000313" key="6">
    <source>
        <dbReference type="EMBL" id="PMD06299.1"/>
    </source>
</evidence>
<dbReference type="InterPro" id="IPR011650">
    <property type="entry name" value="Peptidase_M20_dimer"/>
</dbReference>
<dbReference type="PANTHER" id="PTHR43270:SF12">
    <property type="entry name" value="SUCCINYL-DIAMINOPIMELATE DESUCCINYLASE"/>
    <property type="match status" value="1"/>
</dbReference>
<evidence type="ECO:0000256" key="3">
    <source>
        <dbReference type="ARBA" id="ARBA00022801"/>
    </source>
</evidence>
<evidence type="ECO:0000313" key="7">
    <source>
        <dbReference type="Proteomes" id="UP000235598"/>
    </source>
</evidence>
<evidence type="ECO:0000256" key="2">
    <source>
        <dbReference type="ARBA" id="ARBA00022723"/>
    </source>
</evidence>
<feature type="compositionally biased region" description="Polar residues" evidence="4">
    <location>
        <begin position="1"/>
        <end position="19"/>
    </location>
</feature>
<dbReference type="PANTHER" id="PTHR43270">
    <property type="entry name" value="BETA-ALA-HIS DIPEPTIDASE"/>
    <property type="match status" value="1"/>
</dbReference>
<sequence length="472" mass="50461">MTNNSHPAQAGPSDSNVSDILTPENLRTALDAEFDRVLSQLSELVAIESVAWPAYDRRNVEKSAEVVAQMARELSFDSVEILTAQTPDGDDGYPAVVARKEAPEGRPTVVLYAHHDVQPTGDVALWQTEPFVATVKGDRMYGRGAADDKAGVMVHLAALKLLGDKLNVGVVLFIEGEEEAGSPSFNNFLHTYRDKLEGDVIVVADSGNWAERVPALTVSLRGMVALEFSLSTLKHSVHSGMYGGVVPDAGMAMIRLLGTLHNADGSVAVEGLVQSEDVASDYDEATIRRDSGVLDSTELIGSGPFSSRVWSKPALTVIGIDIPDVDHSSNTLQSSVRAKVSMRLAPGQDPQDALSKLKQHLKENVPFGSTLEFGPEESGAPWQANVDDPRVAVAKQAITDGFGADVVEMGLGGSIPFIADLLEVFPQASILVTGIEDPDTRAHSANESLFLPDFKSAIVSEALFLHRLGKSE</sequence>
<dbReference type="AlphaFoldDB" id="A0A2N6VQD5"/>
<dbReference type="Gene3D" id="3.40.630.10">
    <property type="entry name" value="Zn peptidases"/>
    <property type="match status" value="1"/>
</dbReference>
<dbReference type="Pfam" id="PF07687">
    <property type="entry name" value="M20_dimer"/>
    <property type="match status" value="1"/>
</dbReference>
<dbReference type="EMBL" id="PNHK01000001">
    <property type="protein sequence ID" value="PMD06299.1"/>
    <property type="molecule type" value="Genomic_DNA"/>
</dbReference>
<dbReference type="Proteomes" id="UP000235598">
    <property type="component" value="Unassembled WGS sequence"/>
</dbReference>
<dbReference type="GO" id="GO:0008233">
    <property type="term" value="F:peptidase activity"/>
    <property type="evidence" value="ECO:0007669"/>
    <property type="project" value="UniProtKB-KW"/>
</dbReference>
<evidence type="ECO:0000256" key="4">
    <source>
        <dbReference type="SAM" id="MobiDB-lite"/>
    </source>
</evidence>
<keyword evidence="2" id="KW-0479">Metal-binding</keyword>
<dbReference type="GO" id="GO:0006508">
    <property type="term" value="P:proteolysis"/>
    <property type="evidence" value="ECO:0007669"/>
    <property type="project" value="UniProtKB-KW"/>
</dbReference>